<accession>A0ABY4XF55</accession>
<dbReference type="Proteomes" id="UP001056937">
    <property type="component" value="Plasmid p2"/>
</dbReference>
<dbReference type="Pfam" id="PF07715">
    <property type="entry name" value="Plug"/>
    <property type="match status" value="1"/>
</dbReference>
<dbReference type="PANTHER" id="PTHR40980:SF4">
    <property type="entry name" value="TONB-DEPENDENT RECEPTOR-LIKE BETA-BARREL DOMAIN-CONTAINING PROTEIN"/>
    <property type="match status" value="1"/>
</dbReference>
<dbReference type="InterPro" id="IPR011662">
    <property type="entry name" value="Secretin/TonB_short_N"/>
</dbReference>
<gene>
    <name evidence="10" type="ORF">LHA26_19995</name>
</gene>
<dbReference type="Gene3D" id="3.55.50.30">
    <property type="match status" value="1"/>
</dbReference>
<comment type="similarity">
    <text evidence="7">Belongs to the TonB-dependent receptor family.</text>
</comment>
<proteinExistence type="inferred from homology"/>
<keyword evidence="2" id="KW-0813">Transport</keyword>
<dbReference type="InterPro" id="IPR012910">
    <property type="entry name" value="Plug_dom"/>
</dbReference>
<geneLocation type="plasmid" evidence="10 11">
    <name>p2</name>
</geneLocation>
<dbReference type="InterPro" id="IPR000531">
    <property type="entry name" value="Beta-barrel_TonB"/>
</dbReference>
<feature type="chain" id="PRO_5047193938" evidence="8">
    <location>
        <begin position="25"/>
        <end position="948"/>
    </location>
</feature>
<dbReference type="InterPro" id="IPR036942">
    <property type="entry name" value="Beta-barrel_TonB_sf"/>
</dbReference>
<dbReference type="InterPro" id="IPR010104">
    <property type="entry name" value="TonB_rcpt_bac"/>
</dbReference>
<protein>
    <submittedName>
        <fullName evidence="10">TonB-dependent receptor</fullName>
    </submittedName>
</protein>
<keyword evidence="3" id="KW-0406">Ion transport</keyword>
<feature type="domain" description="Secretin/TonB short N-terminal" evidence="9">
    <location>
        <begin position="49"/>
        <end position="99"/>
    </location>
</feature>
<dbReference type="SUPFAM" id="SSF56935">
    <property type="entry name" value="Porins"/>
    <property type="match status" value="1"/>
</dbReference>
<sequence length="948" mass="103450">MVSLKGMLAAGTMSVCCLAEPALAQSMWFHVGEQAAVSGIPEFARQAKVQIVSPAGLNGVRTQAVNGSYSVDDGLRMLLRGTGLRVTMRSGNVISLGAEPVATPVAVRQVRPSPAPVAPPAQTTAEAAPPEEMNEIIVSGTRRRISPSPQEEKKNSISFVSTVGTEELAKRTDVNVVSALERLPGVVLQRGSFTGQSAYPAIRGFNGWYNSVTLDGGTFYTSTRNQRGTTLDFLPVAVINELVVSKTVTPDMDPNSIGGHIDIRTLRSFDNDGRPETMLNGEGTFYSYHGLHNGNPSYLLNGVIKRTFGPDNNFGFVLAASTHKDRSDEKYNTTTTFLQTNGVDVASGALQTGDYQIHSHGFSLLGKLEARGDNFYGYISGNYFKDDAERDQVRSIVSIAPALVTNAGEGTGNFTGATPRALSNPYFLDRRIWGVRGGLEYQTNENSKIVANASYLNTSFYEQLWTSGNIIGPAASGSYNVNSSQAGVSLTGPASLNDPIQWIQAGGTTATQTKWPLPTTIVTGRLEYRSNNFDFSHGFGYDFGVDFRQMWRQLKSFNVNYTLPTGQTITLNQVLDPDAAFNGSDPSSAVFVNQDAYWNLVSKLGSQTIVDAPTSNYKLNENVTAPFAAVYYTTDRFRILAGVRYNITHFTDRVSTITNGVVAPFFNKKTYPYLLPNVQGYYNLTDSLRLRAAYTETTALQNYNDFAQGITTNYDGKGNLVTQGSNPNIKPRRSYNEDASIEYYGRRGYVSLGYFHKTVVDESQGVTTFVYNTAGQITAQIGTPLNGGGEHSQGLEVEGQWRDFSRLSPFLKGVDLAINGAWFDSDTEFLTGNNFARRVNALRQQPKWVANLIINYVTGPFNASAVVTSRGRAFSGFNANPALDVYIDPFTTLGLRAGYSLNRTTNLYIEGRNITNYTYKEVYGLNKNLVSTSIKTGPIFVIGATIRL</sequence>
<keyword evidence="3" id="KW-0410">Iron transport</keyword>
<evidence type="ECO:0000313" key="11">
    <source>
        <dbReference type="Proteomes" id="UP001056937"/>
    </source>
</evidence>
<evidence type="ECO:0000256" key="4">
    <source>
        <dbReference type="ARBA" id="ARBA00023004"/>
    </source>
</evidence>
<evidence type="ECO:0000256" key="1">
    <source>
        <dbReference type="ARBA" id="ARBA00004442"/>
    </source>
</evidence>
<keyword evidence="10" id="KW-0614">Plasmid</keyword>
<dbReference type="RefSeq" id="WP_252169039.1">
    <property type="nucleotide sequence ID" value="NZ_CP084933.1"/>
</dbReference>
<keyword evidence="7" id="KW-0798">TonB box</keyword>
<keyword evidence="6" id="KW-0998">Cell outer membrane</keyword>
<dbReference type="SMART" id="SM00965">
    <property type="entry name" value="STN"/>
    <property type="match status" value="1"/>
</dbReference>
<keyword evidence="11" id="KW-1185">Reference proteome</keyword>
<dbReference type="Gene3D" id="2.170.130.10">
    <property type="entry name" value="TonB-dependent receptor, plug domain"/>
    <property type="match status" value="1"/>
</dbReference>
<feature type="signal peptide" evidence="8">
    <location>
        <begin position="1"/>
        <end position="24"/>
    </location>
</feature>
<dbReference type="EMBL" id="CP084933">
    <property type="protein sequence ID" value="USI75231.1"/>
    <property type="molecule type" value="Genomic_DNA"/>
</dbReference>
<comment type="subcellular location">
    <subcellularLocation>
        <location evidence="1 7">Cell outer membrane</location>
    </subcellularLocation>
</comment>
<dbReference type="Pfam" id="PF07660">
    <property type="entry name" value="STN"/>
    <property type="match status" value="1"/>
</dbReference>
<evidence type="ECO:0000259" key="9">
    <source>
        <dbReference type="SMART" id="SM00965"/>
    </source>
</evidence>
<keyword evidence="5 7" id="KW-0472">Membrane</keyword>
<keyword evidence="4" id="KW-0408">Iron</keyword>
<evidence type="ECO:0000256" key="5">
    <source>
        <dbReference type="ARBA" id="ARBA00023136"/>
    </source>
</evidence>
<dbReference type="Pfam" id="PF00593">
    <property type="entry name" value="TonB_dep_Rec_b-barrel"/>
    <property type="match status" value="1"/>
</dbReference>
<evidence type="ECO:0000256" key="8">
    <source>
        <dbReference type="SAM" id="SignalP"/>
    </source>
</evidence>
<dbReference type="PANTHER" id="PTHR40980">
    <property type="entry name" value="PLUG DOMAIN-CONTAINING PROTEIN"/>
    <property type="match status" value="1"/>
</dbReference>
<evidence type="ECO:0000256" key="6">
    <source>
        <dbReference type="ARBA" id="ARBA00023237"/>
    </source>
</evidence>
<evidence type="ECO:0000256" key="2">
    <source>
        <dbReference type="ARBA" id="ARBA00022448"/>
    </source>
</evidence>
<dbReference type="Gene3D" id="2.40.170.20">
    <property type="entry name" value="TonB-dependent receptor, beta-barrel domain"/>
    <property type="match status" value="1"/>
</dbReference>
<organism evidence="10 11">
    <name type="scientific">Sphingomonas morindae</name>
    <dbReference type="NCBI Taxonomy" id="1541170"/>
    <lineage>
        <taxon>Bacteria</taxon>
        <taxon>Pseudomonadati</taxon>
        <taxon>Pseudomonadota</taxon>
        <taxon>Alphaproteobacteria</taxon>
        <taxon>Sphingomonadales</taxon>
        <taxon>Sphingomonadaceae</taxon>
        <taxon>Sphingomonas</taxon>
    </lineage>
</organism>
<evidence type="ECO:0000256" key="3">
    <source>
        <dbReference type="ARBA" id="ARBA00022496"/>
    </source>
</evidence>
<keyword evidence="10" id="KW-0675">Receptor</keyword>
<keyword evidence="8" id="KW-0732">Signal</keyword>
<evidence type="ECO:0000256" key="7">
    <source>
        <dbReference type="RuleBase" id="RU003357"/>
    </source>
</evidence>
<reference evidence="10" key="1">
    <citation type="journal article" date="2022" name="Toxins">
        <title>Genomic Analysis of Sphingopyxis sp. USTB-05 for Biodegrading Cyanobacterial Hepatotoxins.</title>
        <authorList>
            <person name="Liu C."/>
            <person name="Xu Q."/>
            <person name="Zhao Z."/>
            <person name="Zhang H."/>
            <person name="Liu X."/>
            <person name="Yin C."/>
            <person name="Liu Y."/>
            <person name="Yan H."/>
        </authorList>
    </citation>
    <scope>NUCLEOTIDE SEQUENCE</scope>
    <source>
        <strain evidence="10">NBD5</strain>
    </source>
</reference>
<name>A0ABY4XF55_9SPHN</name>
<dbReference type="InterPro" id="IPR037066">
    <property type="entry name" value="Plug_dom_sf"/>
</dbReference>
<evidence type="ECO:0000313" key="10">
    <source>
        <dbReference type="EMBL" id="USI75231.1"/>
    </source>
</evidence>
<dbReference type="NCBIfam" id="TIGR01782">
    <property type="entry name" value="TonB-Xanth-Caul"/>
    <property type="match status" value="1"/>
</dbReference>